<evidence type="ECO:0000256" key="1">
    <source>
        <dbReference type="SAM" id="MobiDB-lite"/>
    </source>
</evidence>
<protein>
    <submittedName>
        <fullName evidence="2">Uncharacterized protein</fullName>
    </submittedName>
</protein>
<organism evidence="2 3">
    <name type="scientific">Synaphobranchus kaupii</name>
    <name type="common">Kaup's arrowtooth eel</name>
    <dbReference type="NCBI Taxonomy" id="118154"/>
    <lineage>
        <taxon>Eukaryota</taxon>
        <taxon>Metazoa</taxon>
        <taxon>Chordata</taxon>
        <taxon>Craniata</taxon>
        <taxon>Vertebrata</taxon>
        <taxon>Euteleostomi</taxon>
        <taxon>Actinopterygii</taxon>
        <taxon>Neopterygii</taxon>
        <taxon>Teleostei</taxon>
        <taxon>Anguilliformes</taxon>
        <taxon>Synaphobranchidae</taxon>
        <taxon>Synaphobranchus</taxon>
    </lineage>
</organism>
<feature type="region of interest" description="Disordered" evidence="1">
    <location>
        <begin position="1"/>
        <end position="50"/>
    </location>
</feature>
<proteinExistence type="predicted"/>
<feature type="compositionally biased region" description="Pro residues" evidence="1">
    <location>
        <begin position="108"/>
        <end position="118"/>
    </location>
</feature>
<gene>
    <name evidence="2" type="ORF">SKAU_G00425660</name>
</gene>
<sequence>MEMEGSAAGVSWESGPDGSGLLLSAVSDSSLQGELAQPEEGDEELERTLSSQGSLLLDLYPSMLSQVGQAWHRQTVTGAAGAVLRKYRRRGWRSSAPKPLPYNSAPKLQPPSSAPKPLPYNSAPKLQPPSSAPKSAQESWRRGLQEERAGQGVDPVLMIDSDSSPEELSALSRTYTVCSSPSWPAGGAASSPFCLRFTGDCPLPAAPPPKTPPGSAHNTPQPHFHRQSSRPFYLSPPSRPSPSPQRLLPRDGNPSPRAARPIPCSVGDSNPSPRAARPIPCSVGEGLPSPRAARPIPCSVGDGNPSPRAARPIPCSVGDGNPSPRVARPTPRSVGDGNPSPRAARPIPCSVGDGNPSPRVARPIPCSVGDGNPSPRAARPIPCSVPAERRRSFSGFQATRHQIDQQFEELYHRLVCQRKPGLSLQNHASSLPSSSSSSLAALALSPLWTRVRKRDRALESNVSPEPKRFREWCAMSPGSARYLHQSCTRCCRSDSCLTSHRTTAPRSPCKPESAVLLRDSSPTTSRQLGGVFRRDPRLRPLSAAARDKSETQTSLATIEGKSLLKADISMKDWQRGFLPSSSRRRLLYSLPQ</sequence>
<dbReference type="OrthoDB" id="8957442at2759"/>
<reference evidence="2" key="1">
    <citation type="journal article" date="2023" name="Science">
        <title>Genome structures resolve the early diversification of teleost fishes.</title>
        <authorList>
            <person name="Parey E."/>
            <person name="Louis A."/>
            <person name="Montfort J."/>
            <person name="Bouchez O."/>
            <person name="Roques C."/>
            <person name="Iampietro C."/>
            <person name="Lluch J."/>
            <person name="Castinel A."/>
            <person name="Donnadieu C."/>
            <person name="Desvignes T."/>
            <person name="Floi Bucao C."/>
            <person name="Jouanno E."/>
            <person name="Wen M."/>
            <person name="Mejri S."/>
            <person name="Dirks R."/>
            <person name="Jansen H."/>
            <person name="Henkel C."/>
            <person name="Chen W.J."/>
            <person name="Zahm M."/>
            <person name="Cabau C."/>
            <person name="Klopp C."/>
            <person name="Thompson A.W."/>
            <person name="Robinson-Rechavi M."/>
            <person name="Braasch I."/>
            <person name="Lecointre G."/>
            <person name="Bobe J."/>
            <person name="Postlethwait J.H."/>
            <person name="Berthelot C."/>
            <person name="Roest Crollius H."/>
            <person name="Guiguen Y."/>
        </authorList>
    </citation>
    <scope>NUCLEOTIDE SEQUENCE</scope>
    <source>
        <strain evidence="2">WJC10195</strain>
    </source>
</reference>
<keyword evidence="3" id="KW-1185">Reference proteome</keyword>
<feature type="region of interest" description="Disordered" evidence="1">
    <location>
        <begin position="93"/>
        <end position="382"/>
    </location>
</feature>
<comment type="caution">
    <text evidence="2">The sequence shown here is derived from an EMBL/GenBank/DDBJ whole genome shotgun (WGS) entry which is preliminary data.</text>
</comment>
<evidence type="ECO:0000313" key="3">
    <source>
        <dbReference type="Proteomes" id="UP001152622"/>
    </source>
</evidence>
<dbReference type="EMBL" id="JAINUF010000026">
    <property type="protein sequence ID" value="KAJ8332393.1"/>
    <property type="molecule type" value="Genomic_DNA"/>
</dbReference>
<dbReference type="AlphaFoldDB" id="A0A9Q1E537"/>
<name>A0A9Q1E537_SYNKA</name>
<evidence type="ECO:0000313" key="2">
    <source>
        <dbReference type="EMBL" id="KAJ8332393.1"/>
    </source>
</evidence>
<feature type="compositionally biased region" description="Low complexity" evidence="1">
    <location>
        <begin position="179"/>
        <end position="192"/>
    </location>
</feature>
<accession>A0A9Q1E537</accession>
<dbReference type="Proteomes" id="UP001152622">
    <property type="component" value="Unassembled WGS sequence"/>
</dbReference>
<feature type="compositionally biased region" description="Basic and acidic residues" evidence="1">
    <location>
        <begin position="139"/>
        <end position="149"/>
    </location>
</feature>